<protein>
    <submittedName>
        <fullName evidence="11">23S rRNA (Cytidine(2498)-2'-O)-methyltransferase RlmM</fullName>
        <ecNumber evidence="11">2.1.1.186</ecNumber>
    </submittedName>
</protein>
<dbReference type="RefSeq" id="WP_135482683.1">
    <property type="nucleotide sequence ID" value="NZ_SRMF01000002.1"/>
</dbReference>
<evidence type="ECO:0000256" key="4">
    <source>
        <dbReference type="ARBA" id="ARBA00022679"/>
    </source>
</evidence>
<dbReference type="Gene3D" id="3.30.2300.20">
    <property type="match status" value="1"/>
</dbReference>
<feature type="binding site" evidence="7">
    <location>
        <begin position="217"/>
        <end position="220"/>
    </location>
    <ligand>
        <name>S-adenosyl-L-methionine</name>
        <dbReference type="ChEBI" id="CHEBI:59789"/>
    </ligand>
</feature>
<feature type="binding site" evidence="7">
    <location>
        <position position="272"/>
    </location>
    <ligand>
        <name>S-adenosyl-L-methionine</name>
        <dbReference type="ChEBI" id="CHEBI:59789"/>
    </ligand>
</feature>
<dbReference type="Gene3D" id="3.30.70.2810">
    <property type="match status" value="1"/>
</dbReference>
<comment type="caution">
    <text evidence="11">The sequence shown here is derived from an EMBL/GenBank/DDBJ whole genome shotgun (WGS) entry which is preliminary data.</text>
</comment>
<dbReference type="AlphaFoldDB" id="A0A4Z0WC50"/>
<keyword evidence="5 7" id="KW-0949">S-adenosyl-L-methionine</keyword>
<organism evidence="11 12">
    <name type="scientific">Natronospirillum operosum</name>
    <dbReference type="NCBI Taxonomy" id="2759953"/>
    <lineage>
        <taxon>Bacteria</taxon>
        <taxon>Pseudomonadati</taxon>
        <taxon>Pseudomonadota</taxon>
        <taxon>Gammaproteobacteria</taxon>
        <taxon>Oceanospirillales</taxon>
        <taxon>Natronospirillaceae</taxon>
        <taxon>Natronospirillum</taxon>
    </lineage>
</organism>
<evidence type="ECO:0000256" key="2">
    <source>
        <dbReference type="ARBA" id="ARBA00022552"/>
    </source>
</evidence>
<accession>A0A4Z0WC50</accession>
<feature type="domain" description="RlmM ferredoxin-like" evidence="9">
    <location>
        <begin position="6"/>
        <end position="66"/>
    </location>
</feature>
<dbReference type="EC" id="2.1.1.186" evidence="11"/>
<keyword evidence="1" id="KW-0963">Cytoplasm</keyword>
<dbReference type="PIRSF" id="PIRSF028774">
    <property type="entry name" value="UCP028774"/>
    <property type="match status" value="1"/>
</dbReference>
<evidence type="ECO:0000259" key="8">
    <source>
        <dbReference type="Pfam" id="PF01728"/>
    </source>
</evidence>
<dbReference type="Pfam" id="PF01728">
    <property type="entry name" value="FtsJ"/>
    <property type="match status" value="1"/>
</dbReference>
<reference evidence="11 12" key="1">
    <citation type="submission" date="2019-04" db="EMBL/GenBank/DDBJ databases">
        <title>Natronospirillum operosus gen. nov., sp. nov., a haloalkaliphilic satellite isolated from decaying biomass of laboratory culture of cyanobacterium Geitlerinema sp. and proposal of Natronospirillaceae fam. nov. and Saccharospirillaceae fam. nov.</title>
        <authorList>
            <person name="Kevbrin V."/>
            <person name="Boltyanskaya Y."/>
            <person name="Koziaeva V."/>
            <person name="Grouzdev D.S."/>
            <person name="Park M."/>
            <person name="Cho J."/>
        </authorList>
    </citation>
    <scope>NUCLEOTIDE SEQUENCE [LARGE SCALE GENOMIC DNA]</scope>
    <source>
        <strain evidence="11 12">G-116</strain>
    </source>
</reference>
<keyword evidence="12" id="KW-1185">Reference proteome</keyword>
<dbReference type="SUPFAM" id="SSF53335">
    <property type="entry name" value="S-adenosyl-L-methionine-dependent methyltransferases"/>
    <property type="match status" value="1"/>
</dbReference>
<dbReference type="InterPro" id="IPR029063">
    <property type="entry name" value="SAM-dependent_MTases_sf"/>
</dbReference>
<dbReference type="GO" id="GO:0032259">
    <property type="term" value="P:methylation"/>
    <property type="evidence" value="ECO:0007669"/>
    <property type="project" value="UniProtKB-KW"/>
</dbReference>
<sequence length="351" mass="39760">MTDPTSLLLLCRPGFEKECLAEITQVAAEHGHYGWAQPEADSGWLQFHTEQASRLYAELPALVFTREAWPVLAHLDALPASDRTRPIADALQDQPAAGQLFCDTAEGDAYRGTARFAGKFVHPLRQALRQQNLLTPKDRADLPAWHALFLDSSRVLLGRDNPAHRPRWPMGVARLRFPPQAPSRSTLKLEEALHIFLGDTWRQQLQQSFTAADLGAAPGGWTWQLVKQGLQVQAIDNGPMDDDLMASGQVEHLRVDGFTWVPEHPVDWLVCDMVESPARVAERMLDWLTAGWCRNAVFNLKLPMKKRWQTWQDIEQRLHARLSGASRNWQIQARQLYFDRAEITVCIRPGT</sequence>
<evidence type="ECO:0000256" key="3">
    <source>
        <dbReference type="ARBA" id="ARBA00022603"/>
    </source>
</evidence>
<dbReference type="Proteomes" id="UP000297475">
    <property type="component" value="Unassembled WGS sequence"/>
</dbReference>
<gene>
    <name evidence="11" type="primary">rlmM</name>
    <name evidence="11" type="ORF">E4656_08030</name>
</gene>
<keyword evidence="3 11" id="KW-0489">Methyltransferase</keyword>
<feature type="binding site" evidence="7">
    <location>
        <position position="185"/>
    </location>
    <ligand>
        <name>S-adenosyl-L-methionine</name>
        <dbReference type="ChEBI" id="CHEBI:59789"/>
    </ligand>
</feature>
<dbReference type="InterPro" id="IPR040739">
    <property type="entry name" value="RlmM_FDX"/>
</dbReference>
<evidence type="ECO:0000256" key="5">
    <source>
        <dbReference type="ARBA" id="ARBA00022691"/>
    </source>
</evidence>
<dbReference type="InterPro" id="IPR011224">
    <property type="entry name" value="rRNA_MeTrfase_M"/>
</dbReference>
<feature type="active site" description="Proton acceptor" evidence="6">
    <location>
        <position position="301"/>
    </location>
</feature>
<feature type="domain" description="Ribosomal RNA methyltransferase FtsJ" evidence="8">
    <location>
        <begin position="183"/>
        <end position="275"/>
    </location>
</feature>
<dbReference type="Pfam" id="PF18125">
    <property type="entry name" value="RlmM_FDX"/>
    <property type="match status" value="1"/>
</dbReference>
<keyword evidence="4 11" id="KW-0808">Transferase</keyword>
<feature type="binding site" evidence="7">
    <location>
        <position position="256"/>
    </location>
    <ligand>
        <name>S-adenosyl-L-methionine</name>
        <dbReference type="ChEBI" id="CHEBI:59789"/>
    </ligand>
</feature>
<dbReference type="InterPro" id="IPR002877">
    <property type="entry name" value="RNA_MeTrfase_FtsJ_dom"/>
</dbReference>
<dbReference type="InterPro" id="IPR048646">
    <property type="entry name" value="RlmM_THUMP-like"/>
</dbReference>
<dbReference type="PANTHER" id="PTHR37524:SF2">
    <property type="entry name" value="RIBOSOMAL RNA METHYLTRANSFERASE FTSJ DOMAIN-CONTAINING PROTEIN"/>
    <property type="match status" value="1"/>
</dbReference>
<evidence type="ECO:0000313" key="11">
    <source>
        <dbReference type="EMBL" id="TGG94115.1"/>
    </source>
</evidence>
<name>A0A4Z0WC50_9GAMM</name>
<evidence type="ECO:0000259" key="9">
    <source>
        <dbReference type="Pfam" id="PF18125"/>
    </source>
</evidence>
<dbReference type="GO" id="GO:0006364">
    <property type="term" value="P:rRNA processing"/>
    <property type="evidence" value="ECO:0007669"/>
    <property type="project" value="UniProtKB-KW"/>
</dbReference>
<keyword evidence="2" id="KW-0698">rRNA processing</keyword>
<dbReference type="OrthoDB" id="154490at2"/>
<feature type="domain" description="Ribosomal RNA large subunit methyltransferase M THUMP-like" evidence="10">
    <location>
        <begin position="82"/>
        <end position="158"/>
    </location>
</feature>
<dbReference type="Pfam" id="PF21239">
    <property type="entry name" value="RLMM_N"/>
    <property type="match status" value="1"/>
</dbReference>
<dbReference type="EMBL" id="SRMF01000002">
    <property type="protein sequence ID" value="TGG94115.1"/>
    <property type="molecule type" value="Genomic_DNA"/>
</dbReference>
<dbReference type="Gene3D" id="3.40.50.150">
    <property type="entry name" value="Vaccinia Virus protein VP39"/>
    <property type="match status" value="1"/>
</dbReference>
<evidence type="ECO:0000256" key="7">
    <source>
        <dbReference type="PIRSR" id="PIRSR028774-2"/>
    </source>
</evidence>
<evidence type="ECO:0000256" key="1">
    <source>
        <dbReference type="ARBA" id="ARBA00022490"/>
    </source>
</evidence>
<evidence type="ECO:0000313" key="12">
    <source>
        <dbReference type="Proteomes" id="UP000297475"/>
    </source>
</evidence>
<proteinExistence type="predicted"/>
<dbReference type="NCBIfam" id="NF008734">
    <property type="entry name" value="PRK11760.1"/>
    <property type="match status" value="1"/>
</dbReference>
<feature type="binding site" evidence="7">
    <location>
        <position position="236"/>
    </location>
    <ligand>
        <name>S-adenosyl-L-methionine</name>
        <dbReference type="ChEBI" id="CHEBI:59789"/>
    </ligand>
</feature>
<evidence type="ECO:0000256" key="6">
    <source>
        <dbReference type="PIRSR" id="PIRSR028774-1"/>
    </source>
</evidence>
<evidence type="ECO:0000259" key="10">
    <source>
        <dbReference type="Pfam" id="PF21239"/>
    </source>
</evidence>
<dbReference type="GO" id="GO:0008168">
    <property type="term" value="F:methyltransferase activity"/>
    <property type="evidence" value="ECO:0007669"/>
    <property type="project" value="UniProtKB-KW"/>
</dbReference>
<dbReference type="PANTHER" id="PTHR37524">
    <property type="entry name" value="RIBOSOMAL RNA LARGE SUBUNIT METHYLTRANSFERASE M"/>
    <property type="match status" value="1"/>
</dbReference>